<reference evidence="1" key="1">
    <citation type="journal article" date="2013" name="Nat. Commun.">
        <title>Whole-genome sequencing of Oryza brachyantha reveals mechanisms underlying Oryza genome evolution.</title>
        <authorList>
            <person name="Chen J."/>
            <person name="Huang Q."/>
            <person name="Gao D."/>
            <person name="Wang J."/>
            <person name="Lang Y."/>
            <person name="Liu T."/>
            <person name="Li B."/>
            <person name="Bai Z."/>
            <person name="Luis Goicoechea J."/>
            <person name="Liang C."/>
            <person name="Chen C."/>
            <person name="Zhang W."/>
            <person name="Sun S."/>
            <person name="Liao Y."/>
            <person name="Zhang X."/>
            <person name="Yang L."/>
            <person name="Song C."/>
            <person name="Wang M."/>
            <person name="Shi J."/>
            <person name="Liu G."/>
            <person name="Liu J."/>
            <person name="Zhou H."/>
            <person name="Zhou W."/>
            <person name="Yu Q."/>
            <person name="An N."/>
            <person name="Chen Y."/>
            <person name="Cai Q."/>
            <person name="Wang B."/>
            <person name="Liu B."/>
            <person name="Min J."/>
            <person name="Huang Y."/>
            <person name="Wu H."/>
            <person name="Li Z."/>
            <person name="Zhang Y."/>
            <person name="Yin Y."/>
            <person name="Song W."/>
            <person name="Jiang J."/>
            <person name="Jackson S.A."/>
            <person name="Wing R.A."/>
            <person name="Wang J."/>
            <person name="Chen M."/>
        </authorList>
    </citation>
    <scope>NUCLEOTIDE SEQUENCE [LARGE SCALE GENOMIC DNA]</scope>
    <source>
        <strain evidence="1">cv. IRGC 101232</strain>
    </source>
</reference>
<proteinExistence type="predicted"/>
<dbReference type="HOGENOM" id="CLU_2982269_0_0_1"/>
<dbReference type="EnsemblPlants" id="OB04G34480.1">
    <property type="protein sequence ID" value="OB04G34480.1"/>
    <property type="gene ID" value="OB04G34480"/>
</dbReference>
<dbReference type="AlphaFoldDB" id="J3M223"/>
<keyword evidence="2" id="KW-1185">Reference proteome</keyword>
<evidence type="ECO:0000313" key="1">
    <source>
        <dbReference type="EnsemblPlants" id="OB04G34480.1"/>
    </source>
</evidence>
<protein>
    <submittedName>
        <fullName evidence="1">Uncharacterized protein</fullName>
    </submittedName>
</protein>
<accession>J3M223</accession>
<dbReference type="Proteomes" id="UP000006038">
    <property type="component" value="Chromosome 4"/>
</dbReference>
<evidence type="ECO:0000313" key="2">
    <source>
        <dbReference type="Proteomes" id="UP000006038"/>
    </source>
</evidence>
<organism evidence="1">
    <name type="scientific">Oryza brachyantha</name>
    <name type="common">malo sina</name>
    <dbReference type="NCBI Taxonomy" id="4533"/>
    <lineage>
        <taxon>Eukaryota</taxon>
        <taxon>Viridiplantae</taxon>
        <taxon>Streptophyta</taxon>
        <taxon>Embryophyta</taxon>
        <taxon>Tracheophyta</taxon>
        <taxon>Spermatophyta</taxon>
        <taxon>Magnoliopsida</taxon>
        <taxon>Liliopsida</taxon>
        <taxon>Poales</taxon>
        <taxon>Poaceae</taxon>
        <taxon>BOP clade</taxon>
        <taxon>Oryzoideae</taxon>
        <taxon>Oryzeae</taxon>
        <taxon>Oryzinae</taxon>
        <taxon>Oryza</taxon>
    </lineage>
</organism>
<reference evidence="1" key="2">
    <citation type="submission" date="2013-04" db="UniProtKB">
        <authorList>
            <consortium name="EnsemblPlants"/>
        </authorList>
    </citation>
    <scope>IDENTIFICATION</scope>
</reference>
<name>J3M223_ORYBR</name>
<dbReference type="Gramene" id="OB04G34480.1">
    <property type="protein sequence ID" value="OB04G34480.1"/>
    <property type="gene ID" value="OB04G34480"/>
</dbReference>
<sequence>MCRACACLWPRARWAVAEEGGGEVQPSPVEGGTLMTLIFMRFGHLVKSSDMATTYYNG</sequence>